<dbReference type="Gene3D" id="3.40.1350.10">
    <property type="match status" value="1"/>
</dbReference>
<dbReference type="SUPFAM" id="SSF52980">
    <property type="entry name" value="Restriction endonuclease-like"/>
    <property type="match status" value="1"/>
</dbReference>
<dbReference type="PANTHER" id="PTHR34039:SF1">
    <property type="entry name" value="UPF0102 PROTEIN YRAN"/>
    <property type="match status" value="1"/>
</dbReference>
<accession>A0A6S6U7B8</accession>
<dbReference type="InterPro" id="IPR003509">
    <property type="entry name" value="UPF0102_YraN-like"/>
</dbReference>
<protein>
    <recommendedName>
        <fullName evidence="2">UPF0102 protein HELGO_WM19089</fullName>
    </recommendedName>
</protein>
<dbReference type="CDD" id="cd20736">
    <property type="entry name" value="PoNe_Nuclease"/>
    <property type="match status" value="1"/>
</dbReference>
<dbReference type="PANTHER" id="PTHR34039">
    <property type="entry name" value="UPF0102 PROTEIN YRAN"/>
    <property type="match status" value="1"/>
</dbReference>
<sequence length="120" mass="14147">MANHNDVGKLGEQIAKKNLANKGYTILEHGWRWGKGELDFIAKKDGVLVFVEVKTRKKITFGMPEEAVSQKKQTLMYELAVEYMYRIQYESEFRFDIISIILEPQQEIRHFEDAFFPNWS</sequence>
<dbReference type="EMBL" id="CACVAQ010000327">
    <property type="protein sequence ID" value="CAA6823436.1"/>
    <property type="molecule type" value="Genomic_DNA"/>
</dbReference>
<dbReference type="InterPro" id="IPR011856">
    <property type="entry name" value="tRNA_endonuc-like_dom_sf"/>
</dbReference>
<name>A0A6S6U7B8_9BACT</name>
<gene>
    <name evidence="3" type="ORF">HELGO_WM19089</name>
</gene>
<reference evidence="3" key="1">
    <citation type="submission" date="2020-01" db="EMBL/GenBank/DDBJ databases">
        <authorList>
            <person name="Meier V. D."/>
            <person name="Meier V D."/>
        </authorList>
    </citation>
    <scope>NUCLEOTIDE SEQUENCE</scope>
    <source>
        <strain evidence="3">HLG_WM_MAG_10</strain>
    </source>
</reference>
<organism evidence="3">
    <name type="scientific">uncultured Aureispira sp</name>
    <dbReference type="NCBI Taxonomy" id="1331704"/>
    <lineage>
        <taxon>Bacteria</taxon>
        <taxon>Pseudomonadati</taxon>
        <taxon>Bacteroidota</taxon>
        <taxon>Saprospiria</taxon>
        <taxon>Saprospirales</taxon>
        <taxon>Saprospiraceae</taxon>
        <taxon>Aureispira</taxon>
        <taxon>environmental samples</taxon>
    </lineage>
</organism>
<evidence type="ECO:0000256" key="1">
    <source>
        <dbReference type="ARBA" id="ARBA00006738"/>
    </source>
</evidence>
<dbReference type="InterPro" id="IPR011335">
    <property type="entry name" value="Restrct_endonuc-II-like"/>
</dbReference>
<dbReference type="GO" id="GO:0003676">
    <property type="term" value="F:nucleic acid binding"/>
    <property type="evidence" value="ECO:0007669"/>
    <property type="project" value="InterPro"/>
</dbReference>
<proteinExistence type="inferred from homology"/>
<comment type="similarity">
    <text evidence="1 2">Belongs to the UPF0102 family.</text>
</comment>
<dbReference type="HAMAP" id="MF_00048">
    <property type="entry name" value="UPF0102"/>
    <property type="match status" value="1"/>
</dbReference>
<dbReference type="Pfam" id="PF02021">
    <property type="entry name" value="UPF0102"/>
    <property type="match status" value="1"/>
</dbReference>
<evidence type="ECO:0000313" key="3">
    <source>
        <dbReference type="EMBL" id="CAA6823436.1"/>
    </source>
</evidence>
<dbReference type="AlphaFoldDB" id="A0A6S6U7B8"/>
<evidence type="ECO:0000256" key="2">
    <source>
        <dbReference type="HAMAP-Rule" id="MF_00048"/>
    </source>
</evidence>